<dbReference type="InParanoid" id="Q7NLL1"/>
<evidence type="ECO:0000313" key="2">
    <source>
        <dbReference type="Proteomes" id="UP000000557"/>
    </source>
</evidence>
<dbReference type="OrthoDB" id="428036at2"/>
<evidence type="ECO:0000313" key="1">
    <source>
        <dbReference type="EMBL" id="BAC89053.1"/>
    </source>
</evidence>
<dbReference type="InterPro" id="IPR038573">
    <property type="entry name" value="BrnT_sf"/>
</dbReference>
<dbReference type="Gene3D" id="3.10.450.530">
    <property type="entry name" value="Ribonuclease toxin, BrnT, of type II toxin-antitoxin system"/>
    <property type="match status" value="1"/>
</dbReference>
<dbReference type="EMBL" id="BA000045">
    <property type="protein sequence ID" value="BAC89053.1"/>
    <property type="molecule type" value="Genomic_DNA"/>
</dbReference>
<proteinExistence type="predicted"/>
<keyword evidence="2" id="KW-1185">Reference proteome</keyword>
<dbReference type="EnsemblBacteria" id="BAC89053">
    <property type="protein sequence ID" value="BAC89053"/>
    <property type="gene ID" value="BAC89053"/>
</dbReference>
<dbReference type="STRING" id="251221.gene:10758591"/>
<sequence length="101" mass="11542">MCGLRLAWTWDEAKNRTNKRDHGLSFEAAQYVFADPLALSRPDPYPHEERWQTVGLIGQMTVFVVHTWLEVEPVSGEESGRIISARRATAYERAAYEEGAF</sequence>
<dbReference type="Pfam" id="PF04365">
    <property type="entry name" value="BrnT_toxin"/>
    <property type="match status" value="1"/>
</dbReference>
<dbReference type="KEGG" id="gvi:gll1112"/>
<dbReference type="AlphaFoldDB" id="Q7NLL1"/>
<reference evidence="1 2" key="2">
    <citation type="journal article" date="2003" name="DNA Res.">
        <title>Complete genome structure of Gloeobacter violaceus PCC 7421, a cyanobacterium that lacks thylakoids (supplement).</title>
        <authorList>
            <person name="Nakamura Y."/>
            <person name="Kaneko T."/>
            <person name="Sato S."/>
            <person name="Mimuro M."/>
            <person name="Miyashita H."/>
            <person name="Tsuchiya T."/>
            <person name="Sasamoto S."/>
            <person name="Watanabe A."/>
            <person name="Kawashima K."/>
            <person name="Kishida Y."/>
            <person name="Kiyokawa C."/>
            <person name="Kohara M."/>
            <person name="Matsumoto M."/>
            <person name="Matsuno A."/>
            <person name="Nakazaki N."/>
            <person name="Shimpo S."/>
            <person name="Takeuchi C."/>
            <person name="Yamada M."/>
            <person name="Tabata S."/>
        </authorList>
    </citation>
    <scope>NUCLEOTIDE SEQUENCE [LARGE SCALE GENOMIC DNA]</scope>
    <source>
        <strain evidence="2">ATCC 29082 / PCC 7421</strain>
    </source>
</reference>
<dbReference type="PhylomeDB" id="Q7NLL1"/>
<protein>
    <submittedName>
        <fullName evidence="1">Gll1112 protein</fullName>
    </submittedName>
</protein>
<dbReference type="HOGENOM" id="CLU_149290_1_1_3"/>
<dbReference type="InterPro" id="IPR007460">
    <property type="entry name" value="BrnT_toxin"/>
</dbReference>
<dbReference type="eggNOG" id="COG2929">
    <property type="taxonomic scope" value="Bacteria"/>
</dbReference>
<name>Q7NLL1_GLOVI</name>
<reference evidence="1 2" key="1">
    <citation type="journal article" date="2003" name="DNA Res.">
        <title>Complete genome structure of Gloeobacter violaceus PCC 7421, a cyanobacterium that lacks thylakoids.</title>
        <authorList>
            <person name="Nakamura Y."/>
            <person name="Kaneko T."/>
            <person name="Sato S."/>
            <person name="Mimuro M."/>
            <person name="Miyashita H."/>
            <person name="Tsuchiya T."/>
            <person name="Sasamoto S."/>
            <person name="Watanabe A."/>
            <person name="Kawashima K."/>
            <person name="Kishida Y."/>
            <person name="Kiyokawa C."/>
            <person name="Kohara M."/>
            <person name="Matsumoto M."/>
            <person name="Matsuno A."/>
            <person name="Nakazaki N."/>
            <person name="Shimpo S."/>
            <person name="Takeuchi C."/>
            <person name="Yamada M."/>
            <person name="Tabata S."/>
        </authorList>
    </citation>
    <scope>NUCLEOTIDE SEQUENCE [LARGE SCALE GENOMIC DNA]</scope>
    <source>
        <strain evidence="2">ATCC 29082 / PCC 7421</strain>
    </source>
</reference>
<gene>
    <name evidence="1" type="ordered locus">gll1112</name>
</gene>
<dbReference type="Proteomes" id="UP000000557">
    <property type="component" value="Chromosome"/>
</dbReference>
<organism evidence="1 2">
    <name type="scientific">Gloeobacter violaceus (strain ATCC 29082 / PCC 7421)</name>
    <dbReference type="NCBI Taxonomy" id="251221"/>
    <lineage>
        <taxon>Bacteria</taxon>
        <taxon>Bacillati</taxon>
        <taxon>Cyanobacteriota</taxon>
        <taxon>Cyanophyceae</taxon>
        <taxon>Gloeobacterales</taxon>
        <taxon>Gloeobacteraceae</taxon>
        <taxon>Gloeobacter</taxon>
    </lineage>
</organism>
<accession>Q7NLL1</accession>